<name>A0AA39PZQ7_9AGAR</name>
<evidence type="ECO:0000259" key="2">
    <source>
        <dbReference type="Pfam" id="PF24883"/>
    </source>
</evidence>
<comment type="caution">
    <text evidence="3">The sequence shown here is derived from an EMBL/GenBank/DDBJ whole genome shotgun (WGS) entry which is preliminary data.</text>
</comment>
<proteinExistence type="predicted"/>
<dbReference type="InterPro" id="IPR056884">
    <property type="entry name" value="NPHP3-like_N"/>
</dbReference>
<feature type="domain" description="Nephrocystin 3-like N-terminal" evidence="2">
    <location>
        <begin position="226"/>
        <end position="381"/>
    </location>
</feature>
<dbReference type="Proteomes" id="UP001175228">
    <property type="component" value="Unassembled WGS sequence"/>
</dbReference>
<keyword evidence="4" id="KW-1185">Reference proteome</keyword>
<sequence length="775" mass="87105">MNNESPAVAVYSLTVLCSGDSREVAGELVKALTKPDQQTNAILTVLDSLEPLKLVIDLLAEVHPAAKIAFNIVSIGYTVLKKRKEENQLVLDLYATMLSAYRDASDDEILRRRDRLYPVYECLFEQTIECFYFIEGYANKGVIGKAFTSNLSVKAKDFQQGFESLRKKLQSGIVKETLIVTLGTRQLVDELNMRELLRDLRPRTELRPKSTCMKGTRIETLTYLMSWVAKCSGDTLWCSGLAGTGKSSLVGTLHELLTVHASGRTRLGAFIRYDRLEYSDTSHLITSIVYSLGMYDTRIGTAISEVIRRSRAVSGASSSSEQFRLLVREPLESLPELADEGPLVVIIDGLDESDASKEVLSVLSRGFGPKLPFIRLLVFSRPVEGISRAFAAPNSAVTRFVLDTASREVNADIRHFIEAEFTAVHTDPLTRDDIFEKTCNELDVIDRLARRASGLFIWAATVCRFISECPSISRLEALLTSDVSNDATDSLTTLYKTTLDTILSESQNSGNDVDLIKCILDVLGVLMVARMPPGPGVRPDTLNIVLSPKDPKPLVILAKLGSVLQRDEENGDHIQLIHKSFDDFLTNPLRCEERWFIDVDTYRRKFARQCLSSLTDFLVSWMPDSDFPIPPHIRDYALVGPLMHIQSFGVQDFDDLRVLFEDQLSKWLQAASIARRGDAVLREIADVLHWVDGVVTDRNCRFRLLTYHAFQHAELEFIPLFRAWKDPNGPQDAPPMRLGSTKAELLWYKKTPHSSAYYDWSCIHRVSNPCKYTPC</sequence>
<accession>A0AA39PZQ7</accession>
<dbReference type="InterPro" id="IPR027417">
    <property type="entry name" value="P-loop_NTPase"/>
</dbReference>
<organism evidence="3 4">
    <name type="scientific">Armillaria luteobubalina</name>
    <dbReference type="NCBI Taxonomy" id="153913"/>
    <lineage>
        <taxon>Eukaryota</taxon>
        <taxon>Fungi</taxon>
        <taxon>Dikarya</taxon>
        <taxon>Basidiomycota</taxon>
        <taxon>Agaricomycotina</taxon>
        <taxon>Agaricomycetes</taxon>
        <taxon>Agaricomycetidae</taxon>
        <taxon>Agaricales</taxon>
        <taxon>Marasmiineae</taxon>
        <taxon>Physalacriaceae</taxon>
        <taxon>Armillaria</taxon>
    </lineage>
</organism>
<dbReference type="PANTHER" id="PTHR10039:SF14">
    <property type="entry name" value="NACHT DOMAIN-CONTAINING PROTEIN"/>
    <property type="match status" value="1"/>
</dbReference>
<keyword evidence="1" id="KW-0677">Repeat</keyword>
<dbReference type="PANTHER" id="PTHR10039">
    <property type="entry name" value="AMELOGENIN"/>
    <property type="match status" value="1"/>
</dbReference>
<evidence type="ECO:0000256" key="1">
    <source>
        <dbReference type="ARBA" id="ARBA00022737"/>
    </source>
</evidence>
<gene>
    <name evidence="3" type="ORF">EDD18DRAFT_449158</name>
</gene>
<dbReference type="Gene3D" id="3.40.50.300">
    <property type="entry name" value="P-loop containing nucleotide triphosphate hydrolases"/>
    <property type="match status" value="1"/>
</dbReference>
<dbReference type="SUPFAM" id="SSF52540">
    <property type="entry name" value="P-loop containing nucleoside triphosphate hydrolases"/>
    <property type="match status" value="1"/>
</dbReference>
<evidence type="ECO:0000313" key="4">
    <source>
        <dbReference type="Proteomes" id="UP001175228"/>
    </source>
</evidence>
<evidence type="ECO:0000313" key="3">
    <source>
        <dbReference type="EMBL" id="KAK0492634.1"/>
    </source>
</evidence>
<dbReference type="Pfam" id="PF24883">
    <property type="entry name" value="NPHP3_N"/>
    <property type="match status" value="1"/>
</dbReference>
<dbReference type="AlphaFoldDB" id="A0AA39PZQ7"/>
<reference evidence="3" key="1">
    <citation type="submission" date="2023-06" db="EMBL/GenBank/DDBJ databases">
        <authorList>
            <consortium name="Lawrence Berkeley National Laboratory"/>
            <person name="Ahrendt S."/>
            <person name="Sahu N."/>
            <person name="Indic B."/>
            <person name="Wong-Bajracharya J."/>
            <person name="Merenyi Z."/>
            <person name="Ke H.-M."/>
            <person name="Monk M."/>
            <person name="Kocsube S."/>
            <person name="Drula E."/>
            <person name="Lipzen A."/>
            <person name="Balint B."/>
            <person name="Henrissat B."/>
            <person name="Andreopoulos B."/>
            <person name="Martin F.M."/>
            <person name="Harder C.B."/>
            <person name="Rigling D."/>
            <person name="Ford K.L."/>
            <person name="Foster G.D."/>
            <person name="Pangilinan J."/>
            <person name="Papanicolaou A."/>
            <person name="Barry K."/>
            <person name="LaButti K."/>
            <person name="Viragh M."/>
            <person name="Koriabine M."/>
            <person name="Yan M."/>
            <person name="Riley R."/>
            <person name="Champramary S."/>
            <person name="Plett K.L."/>
            <person name="Tsai I.J."/>
            <person name="Slot J."/>
            <person name="Sipos G."/>
            <person name="Plett J."/>
            <person name="Nagy L.G."/>
            <person name="Grigoriev I.V."/>
        </authorList>
    </citation>
    <scope>NUCLEOTIDE SEQUENCE</scope>
    <source>
        <strain evidence="3">HWK02</strain>
    </source>
</reference>
<protein>
    <recommendedName>
        <fullName evidence="2">Nephrocystin 3-like N-terminal domain-containing protein</fullName>
    </recommendedName>
</protein>
<dbReference type="EMBL" id="JAUEPU010000028">
    <property type="protein sequence ID" value="KAK0492634.1"/>
    <property type="molecule type" value="Genomic_DNA"/>
</dbReference>